<reference evidence="3" key="1">
    <citation type="submission" date="2022-03" db="EMBL/GenBank/DDBJ databases">
        <authorList>
            <person name="Sayadi A."/>
        </authorList>
    </citation>
    <scope>NUCLEOTIDE SEQUENCE</scope>
</reference>
<accession>A0A9P0JTG4</accession>
<dbReference type="EMBL" id="CAKOFQ010006683">
    <property type="protein sequence ID" value="CAH1959715.1"/>
    <property type="molecule type" value="Genomic_DNA"/>
</dbReference>
<dbReference type="Pfam" id="PF13843">
    <property type="entry name" value="DDE_Tnp_1_7"/>
    <property type="match status" value="1"/>
</dbReference>
<name>A0A9P0JTG4_ACAOB</name>
<dbReference type="PANTHER" id="PTHR10773">
    <property type="entry name" value="DNA-DIRECTED RNA POLYMERASES I, II, AND III SUBUNIT RPABC2"/>
    <property type="match status" value="1"/>
</dbReference>
<feature type="compositionally biased region" description="Basic residues" evidence="1">
    <location>
        <begin position="49"/>
        <end position="58"/>
    </location>
</feature>
<dbReference type="InterPro" id="IPR029526">
    <property type="entry name" value="PGBD"/>
</dbReference>
<proteinExistence type="predicted"/>
<evidence type="ECO:0000259" key="2">
    <source>
        <dbReference type="Pfam" id="PF13843"/>
    </source>
</evidence>
<comment type="caution">
    <text evidence="3">The sequence shown here is derived from an EMBL/GenBank/DDBJ whole genome shotgun (WGS) entry which is preliminary data.</text>
</comment>
<feature type="compositionally biased region" description="Basic and acidic residues" evidence="1">
    <location>
        <begin position="59"/>
        <end position="70"/>
    </location>
</feature>
<dbReference type="AlphaFoldDB" id="A0A9P0JTG4"/>
<evidence type="ECO:0000313" key="3">
    <source>
        <dbReference type="EMBL" id="CAH1959715.1"/>
    </source>
</evidence>
<feature type="region of interest" description="Disordered" evidence="1">
    <location>
        <begin position="1"/>
        <end position="96"/>
    </location>
</feature>
<evidence type="ECO:0000256" key="1">
    <source>
        <dbReference type="SAM" id="MobiDB-lite"/>
    </source>
</evidence>
<feature type="domain" description="PiggyBac transposable element-derived protein" evidence="2">
    <location>
        <begin position="124"/>
        <end position="240"/>
    </location>
</feature>
<dbReference type="PANTHER" id="PTHR10773:SF19">
    <property type="match status" value="1"/>
</dbReference>
<sequence length="798" mass="91532">MSYEKEQRRLQQLWDEIMPNEEEDPFAGNGSSDDYSPESETDSDSEKKPVKRLTKRPRRDMNDVGSKKGTDTPSGDAPVPSTSVLAGEPEVDYRSNAVDQTIEEVIRQIIAEESSDSAEELPEDEQVGGIQSLHHQVVLDLMEPLLNVGRTLYVDNYYTSVNLANLLLERKTHLIGTLRNGRKHNSKETEQTKIRIGECIARIKDPGIVMLKWKDKRDVLALSKKHLNEMIAKPSRTDPDRKDQQKSYNTPLRRGIKWYHKLAVELLLGTTLHIFEKQTSLEPTPQPDPQIDRHELEQTGKRLRCTVCYEKMTAECGRADNCLITESAYAGAVVNVQDVRAPLPDTAVASSNHPAEDPIEVGFNFVQTDPSVVLLDTPHDITNTEGNFSDDSDIDPIYVPEETTDSDSSIVPFIPHETKNRIQVPKKRKITPKERKGRKRVKNTNEWIGVRAKKELNLGIEHKNRKGTIIPAKQIKNPCKENCRNKCRQKISEEERKALFEEFWKIGDHSRQWDYIVRYVKTVEKKHVKRTDSKSRRNHSRTYQLLVNNKVCKTMFLNTYGISEQWVTTALGKIGETGTLEEDRRGKHLTRPNKIDGGVLNGIREHIQLFPVVPSHYTRKKSTKMYLEDGLNISIMHRLYLKYMEQRNATEVGTLRQYREVINTEFNLAFHKPKKDQCSLCVAYQLATSPDKQKIQEKYEKHVSNKKAARALKDEDKETAINDKTISAACFDLQKVLVTPQSAVSDFYYKSKLATYNFTIYDMGNHEGYCYVWHENLKPARSVSPPVKYTVNSPIRQI</sequence>
<dbReference type="OrthoDB" id="6136790at2759"/>
<gene>
    <name evidence="3" type="ORF">ACAOBT_LOCUS3327</name>
</gene>
<keyword evidence="4" id="KW-1185">Reference proteome</keyword>
<evidence type="ECO:0000313" key="4">
    <source>
        <dbReference type="Proteomes" id="UP001152888"/>
    </source>
</evidence>
<protein>
    <recommendedName>
        <fullName evidence="2">PiggyBac transposable element-derived protein domain-containing protein</fullName>
    </recommendedName>
</protein>
<dbReference type="Proteomes" id="UP001152888">
    <property type="component" value="Unassembled WGS sequence"/>
</dbReference>
<organism evidence="3 4">
    <name type="scientific">Acanthoscelides obtectus</name>
    <name type="common">Bean weevil</name>
    <name type="synonym">Bruchus obtectus</name>
    <dbReference type="NCBI Taxonomy" id="200917"/>
    <lineage>
        <taxon>Eukaryota</taxon>
        <taxon>Metazoa</taxon>
        <taxon>Ecdysozoa</taxon>
        <taxon>Arthropoda</taxon>
        <taxon>Hexapoda</taxon>
        <taxon>Insecta</taxon>
        <taxon>Pterygota</taxon>
        <taxon>Neoptera</taxon>
        <taxon>Endopterygota</taxon>
        <taxon>Coleoptera</taxon>
        <taxon>Polyphaga</taxon>
        <taxon>Cucujiformia</taxon>
        <taxon>Chrysomeloidea</taxon>
        <taxon>Chrysomelidae</taxon>
        <taxon>Bruchinae</taxon>
        <taxon>Bruchini</taxon>
        <taxon>Acanthoscelides</taxon>
    </lineage>
</organism>